<name>A0A060DSP6_9PROT</name>
<dbReference type="RefSeq" id="WP_040137540.1">
    <property type="nucleotide sequence ID" value="NZ_CP007796.1"/>
</dbReference>
<protein>
    <submittedName>
        <fullName evidence="4">YybH family protein</fullName>
    </submittedName>
</protein>
<geneLocation type="plasmid" evidence="3 5">
    <name>AbAZ39_p3</name>
</geneLocation>
<organism evidence="3 5">
    <name type="scientific">Azospirillum argentinense</name>
    <dbReference type="NCBI Taxonomy" id="2970906"/>
    <lineage>
        <taxon>Bacteria</taxon>
        <taxon>Pseudomonadati</taxon>
        <taxon>Pseudomonadota</taxon>
        <taxon>Alphaproteobacteria</taxon>
        <taxon>Rhodospirillales</taxon>
        <taxon>Azospirillaceae</taxon>
        <taxon>Azospirillum</taxon>
    </lineage>
</organism>
<proteinExistence type="predicted"/>
<feature type="domain" description="DUF4440" evidence="2">
    <location>
        <begin position="35"/>
        <end position="139"/>
    </location>
</feature>
<dbReference type="SUPFAM" id="SSF54427">
    <property type="entry name" value="NTF2-like"/>
    <property type="match status" value="1"/>
</dbReference>
<dbReference type="KEGG" id="abq:ABAZ39_28560"/>
<reference evidence="4 6" key="2">
    <citation type="submission" date="2024-11" db="EMBL/GenBank/DDBJ databases">
        <title>Draft genome sequences of two bacteria associated to sugarcane roots in Colombia.</title>
        <authorList>
            <person name="Pardo-Diaz S."/>
            <person name="Masmela-Mendoza J."/>
            <person name="Delgadillo-Duran P."/>
            <person name="Bautista E.J."/>
            <person name="Rojas-Tapias D.F."/>
        </authorList>
    </citation>
    <scope>NUCLEOTIDE SEQUENCE [LARGE SCALE GENOMIC DNA]</scope>
    <source>
        <strain evidence="4 6">Ap18</strain>
    </source>
</reference>
<dbReference type="InterPro" id="IPR027843">
    <property type="entry name" value="DUF4440"/>
</dbReference>
<dbReference type="Proteomes" id="UP001628281">
    <property type="component" value="Unassembled WGS sequence"/>
</dbReference>
<feature type="chain" id="PRO_5001583110" evidence="1">
    <location>
        <begin position="25"/>
        <end position="146"/>
    </location>
</feature>
<dbReference type="EMBL" id="JBJLSN010000120">
    <property type="protein sequence ID" value="MFL7906014.1"/>
    <property type="molecule type" value="Genomic_DNA"/>
</dbReference>
<sequence>MKSLRSVGALFALSIFMVTPVSLAQDFKSSAQSAASKWDEAFNKGDASQLAKMYGSQAALLPPGSAPVVGEQNIQQFWKTTIGKGFGQHKVTVQQAETKGDMGYAYGRWQATGPGDGGAKKQFEGNWSNVLERQGGEWKTVLHSWN</sequence>
<accession>A0A060DSP6</accession>
<evidence type="ECO:0000259" key="2">
    <source>
        <dbReference type="Pfam" id="PF14534"/>
    </source>
</evidence>
<keyword evidence="3" id="KW-0614">Plasmid</keyword>
<evidence type="ECO:0000313" key="3">
    <source>
        <dbReference type="EMBL" id="AIB15812.1"/>
    </source>
</evidence>
<evidence type="ECO:0000313" key="4">
    <source>
        <dbReference type="EMBL" id="MFL7906014.1"/>
    </source>
</evidence>
<keyword evidence="6" id="KW-1185">Reference proteome</keyword>
<dbReference type="EMBL" id="CP007796">
    <property type="protein sequence ID" value="AIB15812.1"/>
    <property type="molecule type" value="Genomic_DNA"/>
</dbReference>
<dbReference type="AlphaFoldDB" id="A0A060DSP6"/>
<dbReference type="InterPro" id="IPR032710">
    <property type="entry name" value="NTF2-like_dom_sf"/>
</dbReference>
<evidence type="ECO:0000313" key="5">
    <source>
        <dbReference type="Proteomes" id="UP000027186"/>
    </source>
</evidence>
<evidence type="ECO:0000313" key="6">
    <source>
        <dbReference type="Proteomes" id="UP001628281"/>
    </source>
</evidence>
<evidence type="ECO:0000256" key="1">
    <source>
        <dbReference type="SAM" id="SignalP"/>
    </source>
</evidence>
<dbReference type="Proteomes" id="UP000027186">
    <property type="component" value="Plasmid AbAZ39_p3"/>
</dbReference>
<gene>
    <name evidence="3" type="ORF">ABAZ39_28560</name>
    <name evidence="4" type="ORF">ACJ41P_33180</name>
</gene>
<keyword evidence="1" id="KW-0732">Signal</keyword>
<dbReference type="Pfam" id="PF14534">
    <property type="entry name" value="DUF4440"/>
    <property type="match status" value="1"/>
</dbReference>
<feature type="signal peptide" evidence="1">
    <location>
        <begin position="1"/>
        <end position="24"/>
    </location>
</feature>
<reference evidence="3 5" key="1">
    <citation type="journal article" date="2014" name="Genome Announc.">
        <title>Complete Genome Sequence of the Model Rhizosphere Strain Azospirillum brasilense Az39, Successfully Applied in Agriculture.</title>
        <authorList>
            <person name="Rivera D."/>
            <person name="Revale S."/>
            <person name="Molina R."/>
            <person name="Gualpa J."/>
            <person name="Puente M."/>
            <person name="Maroniche G."/>
            <person name="Paris G."/>
            <person name="Baker D."/>
            <person name="Clavijo B."/>
            <person name="McLay K."/>
            <person name="Spaepen S."/>
            <person name="Perticari A."/>
            <person name="Vazquez M."/>
            <person name="Wisniewski-Dye F."/>
            <person name="Watkins C."/>
            <person name="Martinez-Abarca F."/>
            <person name="Vanderleyden J."/>
            <person name="Cassan F."/>
        </authorList>
    </citation>
    <scope>NUCLEOTIDE SEQUENCE [LARGE SCALE GENOMIC DNA]</scope>
    <source>
        <strain evidence="3 5">Az39</strain>
        <plasmid evidence="3">AbAZ39_p3</plasmid>
    </source>
</reference>
<dbReference type="Gene3D" id="3.10.450.50">
    <property type="match status" value="1"/>
</dbReference>